<dbReference type="GO" id="GO:0102573">
    <property type="term" value="F:aminodeoxyfutalosine synthase activity"/>
    <property type="evidence" value="ECO:0007669"/>
    <property type="project" value="UniProtKB-EC"/>
</dbReference>
<dbReference type="NCBIfam" id="TIGR00423">
    <property type="entry name" value="CofH family radical SAM protein"/>
    <property type="match status" value="1"/>
</dbReference>
<dbReference type="EC" id="2.5.1.120" evidence="8"/>
<keyword evidence="4" id="KW-0479">Metal-binding</keyword>
<keyword evidence="3" id="KW-0949">S-adenosyl-L-methionine</keyword>
<evidence type="ECO:0000256" key="6">
    <source>
        <dbReference type="ARBA" id="ARBA00023014"/>
    </source>
</evidence>
<evidence type="ECO:0000256" key="4">
    <source>
        <dbReference type="ARBA" id="ARBA00022723"/>
    </source>
</evidence>
<dbReference type="SFLD" id="SFLDS00029">
    <property type="entry name" value="Radical_SAM"/>
    <property type="match status" value="1"/>
</dbReference>
<comment type="cofactor">
    <cofactor evidence="1">
        <name>[4Fe-4S] cluster</name>
        <dbReference type="ChEBI" id="CHEBI:49883"/>
    </cofactor>
</comment>
<accession>A0ABX6IU41</accession>
<dbReference type="InterPro" id="IPR007197">
    <property type="entry name" value="rSAM"/>
</dbReference>
<sequence>MAAGIAVKKKGLALIKIKTCNPTTIMTTLPARILPKSSWLKALFDDYLSGVRLSEEQALQLLLVDAENEQALWSFADHIRANRVGNTVFYSSTLYLYPTNFCQFNCTFCSFYAKPGNPSGWFFTPDQLISLIKETPSPITETHIVAGCYPSCNLAYYEELFTKIKKHFPDLHIKALSAVEYDYLAKIENLSVREIMERLRIAGLDSIPGGGAEILVDEVRETLSRGRLSSQGFLDIHRTAHSLGIPSNATILCYHRETPTDIVTHLSKLRALQDETSGFKNFILLKFASENNALGKRLQKITSRHSIPPATIIAVARLFLDNFANIKALWNYLGLDVALHLLSCGANDFSSTHQGEKVFQMASSQKPIRMDVEGMANLIMQQGRIPCLVNSKEV</sequence>
<dbReference type="InterPro" id="IPR034405">
    <property type="entry name" value="F420"/>
</dbReference>
<evidence type="ECO:0000259" key="7">
    <source>
        <dbReference type="PROSITE" id="PS51918"/>
    </source>
</evidence>
<dbReference type="InterPro" id="IPR045567">
    <property type="entry name" value="CofH/MnqC-like_C"/>
</dbReference>
<protein>
    <submittedName>
        <fullName evidence="8">Aminodeoxyfutalosine synthase</fullName>
        <ecNumber evidence="8">2.5.1.120</ecNumber>
    </submittedName>
</protein>
<keyword evidence="8" id="KW-0808">Transferase</keyword>
<dbReference type="SFLD" id="SFLDF00343">
    <property type="entry name" value="aminofutalosine_synthase_(mqnE"/>
    <property type="match status" value="1"/>
</dbReference>
<evidence type="ECO:0000256" key="3">
    <source>
        <dbReference type="ARBA" id="ARBA00022691"/>
    </source>
</evidence>
<dbReference type="PANTHER" id="PTHR43076:SF7">
    <property type="entry name" value="AMINODEOXYFUTALOSINE SYNTHASE"/>
    <property type="match status" value="1"/>
</dbReference>
<evidence type="ECO:0000256" key="1">
    <source>
        <dbReference type="ARBA" id="ARBA00001966"/>
    </source>
</evidence>
<dbReference type="PROSITE" id="PS51918">
    <property type="entry name" value="RADICAL_SAM"/>
    <property type="match status" value="1"/>
</dbReference>
<gene>
    <name evidence="8" type="primary">aminodeoxyfutalosine synthase</name>
    <name evidence="8" type="ORF">Chls_761</name>
</gene>
<dbReference type="InterPro" id="IPR020050">
    <property type="entry name" value="FO_synthase_su2"/>
</dbReference>
<dbReference type="Pfam" id="PF04055">
    <property type="entry name" value="Radical_SAM"/>
    <property type="match status" value="1"/>
</dbReference>
<dbReference type="SFLD" id="SFLDG01389">
    <property type="entry name" value="menaquinone_synthsis_involved"/>
    <property type="match status" value="1"/>
</dbReference>
<keyword evidence="6" id="KW-0411">Iron-sulfur</keyword>
<dbReference type="CDD" id="cd01335">
    <property type="entry name" value="Radical_SAM"/>
    <property type="match status" value="1"/>
</dbReference>
<evidence type="ECO:0000313" key="9">
    <source>
        <dbReference type="Proteomes" id="UP000512184"/>
    </source>
</evidence>
<dbReference type="Proteomes" id="UP000512184">
    <property type="component" value="Chromosome"/>
</dbReference>
<organism evidence="8 9">
    <name type="scientific">Chlamydia suis</name>
    <dbReference type="NCBI Taxonomy" id="83559"/>
    <lineage>
        <taxon>Bacteria</taxon>
        <taxon>Pseudomonadati</taxon>
        <taxon>Chlamydiota</taxon>
        <taxon>Chlamydiia</taxon>
        <taxon>Chlamydiales</taxon>
        <taxon>Chlamydiaceae</taxon>
        <taxon>Chlamydia/Chlamydophila group</taxon>
        <taxon>Chlamydia</taxon>
    </lineage>
</organism>
<name>A0ABX6IU41_9CHLA</name>
<dbReference type="PANTHER" id="PTHR43076">
    <property type="entry name" value="FO SYNTHASE (COFH)"/>
    <property type="match status" value="1"/>
</dbReference>
<keyword evidence="5" id="KW-0408">Iron</keyword>
<evidence type="ECO:0000313" key="8">
    <source>
        <dbReference type="EMBL" id="QHP83636.1"/>
    </source>
</evidence>
<dbReference type="EMBL" id="CP035278">
    <property type="protein sequence ID" value="QHP83636.1"/>
    <property type="molecule type" value="Genomic_DNA"/>
</dbReference>
<dbReference type="SUPFAM" id="SSF102114">
    <property type="entry name" value="Radical SAM enzymes"/>
    <property type="match status" value="1"/>
</dbReference>
<proteinExistence type="predicted"/>
<keyword evidence="2" id="KW-0004">4Fe-4S</keyword>
<dbReference type="NCBIfam" id="NF004580">
    <property type="entry name" value="PRK05926.1"/>
    <property type="match status" value="1"/>
</dbReference>
<evidence type="ECO:0000256" key="5">
    <source>
        <dbReference type="ARBA" id="ARBA00023004"/>
    </source>
</evidence>
<feature type="domain" description="Radical SAM core" evidence="7">
    <location>
        <begin position="88"/>
        <end position="318"/>
    </location>
</feature>
<keyword evidence="9" id="KW-1185">Reference proteome</keyword>
<dbReference type="Gene3D" id="3.20.20.70">
    <property type="entry name" value="Aldolase class I"/>
    <property type="match status" value="1"/>
</dbReference>
<dbReference type="InterPro" id="IPR058240">
    <property type="entry name" value="rSAM_sf"/>
</dbReference>
<evidence type="ECO:0000256" key="2">
    <source>
        <dbReference type="ARBA" id="ARBA00022485"/>
    </source>
</evidence>
<dbReference type="InterPro" id="IPR013785">
    <property type="entry name" value="Aldolase_TIM"/>
</dbReference>
<reference evidence="8" key="1">
    <citation type="submission" date="2019-01" db="EMBL/GenBank/DDBJ databases">
        <title>Whole genome sequencing and annotation enables comparative genome analysis that reveals unique features of the Chlamydia suis R19 Genome.</title>
        <authorList>
            <person name="Dimond Z.E."/>
        </authorList>
    </citation>
    <scope>NUCLEOTIDE SEQUENCE [LARGE SCALE GENOMIC DNA]</scope>
    <source>
        <strain evidence="8">R19</strain>
    </source>
</reference>
<dbReference type="SFLD" id="SFLDG01064">
    <property type="entry name" value="F420__menaquinone_cofactor_bio"/>
    <property type="match status" value="1"/>
</dbReference>
<dbReference type="Pfam" id="PF19288">
    <property type="entry name" value="CofH_C"/>
    <property type="match status" value="1"/>
</dbReference>
<dbReference type="PIRSF" id="PIRSF004762">
    <property type="entry name" value="CHP00423"/>
    <property type="match status" value="1"/>
</dbReference>